<comment type="caution">
    <text evidence="1">The sequence shown here is derived from an EMBL/GenBank/DDBJ whole genome shotgun (WGS) entry which is preliminary data.</text>
</comment>
<keyword evidence="1" id="KW-0378">Hydrolase</keyword>
<accession>A0ACC2UJ21</accession>
<name>A0ACC2UJ21_9FUNG</name>
<gene>
    <name evidence="1" type="primary">ESP1_1</name>
    <name evidence="1" type="ORF">DSO57_1000392</name>
</gene>
<evidence type="ECO:0000313" key="2">
    <source>
        <dbReference type="Proteomes" id="UP001165960"/>
    </source>
</evidence>
<sequence>MHENLAAKLKTPDELGPAFTALVVTFFQKVVDGHELEAMYATDGTPLRKRKLPTSKPKNKFTLAQKKVAPKVHNQAIDLVIGITKMLTKDGISKLSKDAVDCLVTVGRLSLHTLYDLEELLAPPTFSLDQMASNFSTQLISLRKFSEARAELHRTLFRIQQHLDSYGPRIKRHCGADKASSSPVNKEVESTKLNTIGFEFQLPPPSQENRSLYLLVLTLQANLLKVYAETGDCEKLEVLANSSHLVSGGPLDIMQSLMQLPGSGDFNFPDMFCHYYSHAANQMLQKESLKPLAPKLHLLSLRSLILSKASTPAGVLDVCFKIVAKLEKSSTFKDTSAFLKLYDAVFDMFAGIHSTFSKSPLVSCSALLHYLGLVTSQGASKFNAAFDKVLTTFVSLVQQPLDKEATLGRWVMAVGSVGVIFTSLKPIDEGSIIKVCDALANATNGFVKLLVGDELSMFELLGQGFKAVSRAWLHKENQQPLSNDVLSCLLESISSLLGWISRGRPQTASPKWHSLIALVCDFLLAARKPLLSHNGDAFYEQLRILGEHMLELNFDRGQQVLSSIAASCGSIVGYQANYVLATRFFAFSVKLLEGKGALELDESLRQQLASNYTNLAKVQRASGNLPMANQSLISAIKYSSSVEVGVTMTPYEVVADTKNDRLKLVESYVHWNVGKEYSPLGLSELQLDGLALAAILERELHHLQLRPSPETSDICLRLVERLIELYQPMVWHRLLHPRALLIKVDLLLVNLREAEVVLRSTVDLALNLLTHSDSLQESLDREFDKSPAFHFAQAIQHLGKAYSEYKPPTDANPKLGSFLAEDAFQFCLRFQGLLALLADHVSRSALYQVQLAVCGARASPECIPDAIEAYIYQAQLFQDSGNNLDAEAALAQAKELAKALPTKSPAKTPLYFLWSLSHAKFLMAQDNPKSHLENERILKKLDGLFPSVKLESGRYRILSLAYQVYAHSLLIQGKIDLAIDSAIQHHRLCFKTIFGALLSRGVPRSDLSNLDNTALLGWFGRSQEHQLVADLLLCFNAFGQLYMHRGSPKDAEHMFRSGLHLAECARATSFEFKFRVRLADLQCRRHLWNESQGFSSAVLTKTMPELLQEEEDVLESRAAAIVCQGSVHLGRGEFQKALGQFEQAARLLSNSDQLPILLPSSTHRFKFWHLQAWLVCMLGWAMSKTDNLDRAEDLLKLLEKAPLPRLECQVYKLVAAKVSILSALDLAKSDSRFSSVLDSVWSLPPASNFSSTQSFKYMERPLARAARHLKEALQDATHFGFVKDLAEVCMNFGMLAFFIPRLNFQSEVLPKEGVSNWATSHLEIYKAISYRRELHGLLPAKLGIGPPADASWPKRNTDELPQDNLYWSRVFQSSKQTDPLQLMNDVLDLLPEPWAVCSLSFNPETEDLYIARFQKSLPEPVLLRLPTRRQPSDVCDTSDDLSFSLAQAALSDIIATSTKVTKQGGECDTPEKKKAWWSTRAALDSQLEELLAFIESAWLGGLKGTMAVDESTPDQVSSLEQDLTLLFKKYVPLLNTLDFKLNETILRVALKAGSMSREEIEDLMLFFLDSLDFNAPDAEVLDKLVEEAWQLWHEFLSQTQKDTCFEGSHLILILDKHTQSFPWECMPMLLGKSVSRLPSLHFLHNILVGQKLSSTSLFGNGHVVDEDKAFYVLNPDKDLMTTQKTFQDSLIKYLPWEGTIGSPPSPEQIEAALTQKDIYIYIGHGSGAKYIRGSRIKSLQKCSVALLLGCSSGALRPDGDFDPSGEVMSYLMAGSPTILANLWDVTDRDLDRFTLSLFDGWGLSAFSSQTDTSSSLTQVVAKAREACVLRYLVGAAPVVYGIPCYLKR</sequence>
<protein>
    <submittedName>
        <fullName evidence="1">Separin protein, variant 2</fullName>
        <ecNumber evidence="1">3.4.22.49</ecNumber>
    </submittedName>
</protein>
<evidence type="ECO:0000313" key="1">
    <source>
        <dbReference type="EMBL" id="KAJ9086766.1"/>
    </source>
</evidence>
<dbReference type="EMBL" id="QTSX02000711">
    <property type="protein sequence ID" value="KAJ9086766.1"/>
    <property type="molecule type" value="Genomic_DNA"/>
</dbReference>
<keyword evidence="2" id="KW-1185">Reference proteome</keyword>
<reference evidence="1" key="1">
    <citation type="submission" date="2022-04" db="EMBL/GenBank/DDBJ databases">
        <title>Genome of the entomopathogenic fungus Entomophthora muscae.</title>
        <authorList>
            <person name="Elya C."/>
            <person name="Lovett B.R."/>
            <person name="Lee E."/>
            <person name="Macias A.M."/>
            <person name="Hajek A.E."/>
            <person name="De Bivort B.L."/>
            <person name="Kasson M.T."/>
            <person name="De Fine Licht H.H."/>
            <person name="Stajich J.E."/>
        </authorList>
    </citation>
    <scope>NUCLEOTIDE SEQUENCE</scope>
    <source>
        <strain evidence="1">Berkeley</strain>
    </source>
</reference>
<proteinExistence type="predicted"/>
<dbReference type="Proteomes" id="UP001165960">
    <property type="component" value="Unassembled WGS sequence"/>
</dbReference>
<dbReference type="EC" id="3.4.22.49" evidence="1"/>
<organism evidence="1 2">
    <name type="scientific">Entomophthora muscae</name>
    <dbReference type="NCBI Taxonomy" id="34485"/>
    <lineage>
        <taxon>Eukaryota</taxon>
        <taxon>Fungi</taxon>
        <taxon>Fungi incertae sedis</taxon>
        <taxon>Zoopagomycota</taxon>
        <taxon>Entomophthoromycotina</taxon>
        <taxon>Entomophthoromycetes</taxon>
        <taxon>Entomophthorales</taxon>
        <taxon>Entomophthoraceae</taxon>
        <taxon>Entomophthora</taxon>
    </lineage>
</organism>